<evidence type="ECO:0000256" key="1">
    <source>
        <dbReference type="SAM" id="MobiDB-lite"/>
    </source>
</evidence>
<keyword evidence="2" id="KW-0732">Signal</keyword>
<dbReference type="Pfam" id="PF01823">
    <property type="entry name" value="MACPF"/>
    <property type="match status" value="1"/>
</dbReference>
<dbReference type="Proteomes" id="UP001164746">
    <property type="component" value="Chromosome 4"/>
</dbReference>
<gene>
    <name evidence="5" type="ORF">MAR_007981</name>
</gene>
<sequence>MRVHLETHGSNMRIFFVLALIILSASILKVRADYPCVCNYNVETPVYGQASADGAPIGYMYEFDCKPVGQVHGSHSGFTVIQFEHKYGYLASDNNVNTQTCPGDYPDGDLVRTTTKAHSHATNGHTSTTSPSSSVTPIPTTTTPISTTSTTPTPMASTTPTPTTSTTPTSTTSTSTTPTSTTSTTPTPTTSTTPTPTTSTTPTPTTTSTTTTPIPTTTTPKPTTTTKKTTTTTSTTPIPTTPSTEAPSTPYRYWLMTANVTGTPLQYVGIGYNLLTGNPELTPDTGMLLDRRILQLTGSQNSVREASYSTSPSCNRSEATFLVHGGKSLQAERLTRVNISASHPSSVQTNALMGNSDFNSRARLLSDGSQVYFDRTTTCKQGSVRYQGNALRPEGNYTVSRNFAGDVCRLPAVFDPKNATEYMQFLDNWGTSVIMTADLGTKSLERYSQSLSGLTMTILETDPSLLTHSGPFMGYTSSLTVDENRYLSSSIARQHHTSSRTDGTLASPVVTRIDVISITDVISKAYFGPILDELTAEGICTDTIYGSMLTAIADNVRRALEQYPKVKESTGQTPLPSIVDHALQIPVTWPLGNYGLMKTSAGCPGAKVSWQSGWRHYDTEDIRSNNGYSSDISQFLAGCPCKSNNHSEFAFQERRTLKCGYNSTYGPSIRPGALRREVSDGVRNERTRTVRPLGR</sequence>
<dbReference type="PANTHER" id="PTHR19324:SF33">
    <property type="entry name" value="MUCIN-5AC"/>
    <property type="match status" value="1"/>
</dbReference>
<protein>
    <submittedName>
        <fullName evidence="5">GP1BA-like protein</fullName>
    </submittedName>
</protein>
<feature type="compositionally biased region" description="Polar residues" evidence="1">
    <location>
        <begin position="112"/>
        <end position="125"/>
    </location>
</feature>
<organism evidence="5 6">
    <name type="scientific">Mya arenaria</name>
    <name type="common">Soft-shell clam</name>
    <dbReference type="NCBI Taxonomy" id="6604"/>
    <lineage>
        <taxon>Eukaryota</taxon>
        <taxon>Metazoa</taxon>
        <taxon>Spiralia</taxon>
        <taxon>Lophotrochozoa</taxon>
        <taxon>Mollusca</taxon>
        <taxon>Bivalvia</taxon>
        <taxon>Autobranchia</taxon>
        <taxon>Heteroconchia</taxon>
        <taxon>Euheterodonta</taxon>
        <taxon>Imparidentia</taxon>
        <taxon>Neoheterodontei</taxon>
        <taxon>Myida</taxon>
        <taxon>Myoidea</taxon>
        <taxon>Myidae</taxon>
        <taxon>Mya</taxon>
    </lineage>
</organism>
<evidence type="ECO:0000256" key="2">
    <source>
        <dbReference type="SAM" id="SignalP"/>
    </source>
</evidence>
<dbReference type="EMBL" id="CP111015">
    <property type="protein sequence ID" value="WAR01423.1"/>
    <property type="molecule type" value="Genomic_DNA"/>
</dbReference>
<evidence type="ECO:0000259" key="3">
    <source>
        <dbReference type="Pfam" id="PF01823"/>
    </source>
</evidence>
<feature type="region of interest" description="Disordered" evidence="1">
    <location>
        <begin position="101"/>
        <end position="249"/>
    </location>
</feature>
<accession>A0ABY7DUK7</accession>
<keyword evidence="6" id="KW-1185">Reference proteome</keyword>
<feature type="domain" description="MACPF" evidence="3">
    <location>
        <begin position="357"/>
        <end position="449"/>
    </location>
</feature>
<evidence type="ECO:0000259" key="4">
    <source>
        <dbReference type="Pfam" id="PF16977"/>
    </source>
</evidence>
<dbReference type="PANTHER" id="PTHR19324">
    <property type="entry name" value="PERFORIN-LIKE PROTEIN 1"/>
    <property type="match status" value="1"/>
</dbReference>
<reference evidence="5" key="1">
    <citation type="submission" date="2022-11" db="EMBL/GenBank/DDBJ databases">
        <title>Centuries of genome instability and evolution in soft-shell clam transmissible cancer (bioRxiv).</title>
        <authorList>
            <person name="Hart S.F.M."/>
            <person name="Yonemitsu M.A."/>
            <person name="Giersch R.M."/>
            <person name="Beal B.F."/>
            <person name="Arriagada G."/>
            <person name="Davis B.W."/>
            <person name="Ostrander E.A."/>
            <person name="Goff S.P."/>
            <person name="Metzger M.J."/>
        </authorList>
    </citation>
    <scope>NUCLEOTIDE SEQUENCE</scope>
    <source>
        <strain evidence="5">MELC-2E11</strain>
        <tissue evidence="5">Siphon/mantle</tissue>
    </source>
</reference>
<evidence type="ECO:0000313" key="6">
    <source>
        <dbReference type="Proteomes" id="UP001164746"/>
    </source>
</evidence>
<feature type="chain" id="PRO_5046054816" evidence="2">
    <location>
        <begin position="33"/>
        <end position="695"/>
    </location>
</feature>
<name>A0ABY7DUK7_MYAAR</name>
<proteinExistence type="predicted"/>
<dbReference type="InterPro" id="IPR020864">
    <property type="entry name" value="MACPF"/>
</dbReference>
<feature type="signal peptide" evidence="2">
    <location>
        <begin position="1"/>
        <end position="32"/>
    </location>
</feature>
<evidence type="ECO:0000313" key="5">
    <source>
        <dbReference type="EMBL" id="WAR01423.1"/>
    </source>
</evidence>
<dbReference type="InterPro" id="IPR031569">
    <property type="entry name" value="ApeC"/>
</dbReference>
<feature type="compositionally biased region" description="Low complexity" evidence="1">
    <location>
        <begin position="126"/>
        <end position="249"/>
    </location>
</feature>
<feature type="domain" description="Apextrin C-terminal" evidence="4">
    <location>
        <begin position="589"/>
        <end position="642"/>
    </location>
</feature>
<dbReference type="Pfam" id="PF16977">
    <property type="entry name" value="ApeC"/>
    <property type="match status" value="1"/>
</dbReference>